<keyword evidence="15" id="KW-1185">Reference proteome</keyword>
<accession>A0A1S0TUT3</accession>
<dbReference type="CTD" id="9946166"/>
<dbReference type="GO" id="GO:0006508">
    <property type="term" value="P:proteolysis"/>
    <property type="evidence" value="ECO:0007669"/>
    <property type="project" value="UniProtKB-KW"/>
</dbReference>
<dbReference type="KEGG" id="loa:LOAG_08740"/>
<sequence length="1028" mass="115645">MIRRTLLLQQLIISVVLLRLHAQHEDNSSGQNGSRKDTGISTLESSLTLSRNSAIWPTLMQSTVNDAPIIAAAEAKNILRTYSIAKQPTPLSKLSSQNHSTEFSAQPNSKPEPEQEIVSSSSFHPTISKSGFHHQPILTTTAKFAKPFADGSSHLAMHSAQVPQLTVHGEDPQPLPEPNAVKVSGASLMPSYQNNAFEDDTEQFDDEDDSSADSSRPGAIDNEAIEELVNRFLNGDDTEDGKEEKLNKEALKLINSSKYWDLNNLQPENSIRDSKKAQEWMNGYAVEAQKVLREVALAGWNYVTSVSHLTKQLLDEAEETLGKFVKSTSKQAKQFDTKAIEDESLKRQFELLLVEGINVLDENDFNEYNELQKLIAKAYAETSVCETSNATICPYRVSDIVSIIAHENDGPKAFRFWIALREALGPKLVTSYKRLIELINKGAKLNGFPDGGAMWRSPYERFASRREKTEQSDTVALLQKLYQQINPFYKQLHAYIRRQIPALYGLANVSNLTRDGPIPAHLLKSIASDNWVAFYRDTKPYQDEDHLAREVQENFQKLNYTVKNMFKQTYKTLKQLGFDKLPSSFWTKSIFTRTWSKDMLCHPPAAYDMRDKHDYRIKACAHLNLPDFELTHKLLVHIYHYYMCRDQPLLFREATNPSLLTAVTNAFAINARNIEYLKMMKLITSETGFSHSKIINRLYLEALEDFVKLPFDFAVDMWRFHIFDGTSTNATWNSDWWQLSELFQGIKSPVERKSTDFDAIAFSTIAQTHAPAMKHFFAYIMQFQILKALCPDTTNLSNGCMLERNSVIDKIKKVMALGSSITWREALEIITGSKEVDASAMLEYYQPLISWLEEQNAKEHAYIGWDGFGKPFEESEVPKVRESTTSTDSLSEILSGSQFAFPGGDCSNGKECLLDSVCQNDLCECKEGLYTLKIGNTYNCVPGNPADAGFGDGHGGLVIGLHSIDDNSIVAIPEPEEHEKQMKAEPEPELANDKPGFLPEQELKSKGTSASIPTLTLVLSLTVLVVLL</sequence>
<accession>A0A1I7V5E5</accession>
<dbReference type="GO" id="GO:0016020">
    <property type="term" value="C:membrane"/>
    <property type="evidence" value="ECO:0007669"/>
    <property type="project" value="InterPro"/>
</dbReference>
<feature type="domain" description="EB" evidence="13">
    <location>
        <begin position="900"/>
        <end position="930"/>
    </location>
</feature>
<evidence type="ECO:0000256" key="1">
    <source>
        <dbReference type="ARBA" id="ARBA00008139"/>
    </source>
</evidence>
<keyword evidence="10" id="KW-0378">Hydrolase</keyword>
<feature type="binding site" evidence="6">
    <location>
        <position position="637"/>
    </location>
    <ligand>
        <name>Zn(2+)</name>
        <dbReference type="ChEBI" id="CHEBI:29105"/>
        <label>1</label>
        <note>catalytic</note>
    </ligand>
</feature>
<dbReference type="WBParaSite" id="EN70_10068">
    <property type="protein sequence ID" value="EN70_10068"/>
    <property type="gene ID" value="EN70_10068"/>
</dbReference>
<evidence type="ECO:0000256" key="9">
    <source>
        <dbReference type="PROSITE-ProRule" id="PRU01355"/>
    </source>
</evidence>
<dbReference type="InterPro" id="IPR001548">
    <property type="entry name" value="Peptidase_M2"/>
</dbReference>
<keyword evidence="2 12" id="KW-0732">Signal</keyword>
<evidence type="ECO:0000256" key="10">
    <source>
        <dbReference type="RuleBase" id="RU361144"/>
    </source>
</evidence>
<feature type="disulfide bond" evidence="7 9">
    <location>
        <begin position="385"/>
        <end position="393"/>
    </location>
</feature>
<feature type="binding site" evidence="5">
    <location>
        <position position="459"/>
    </location>
    <ligand>
        <name>chloride</name>
        <dbReference type="ChEBI" id="CHEBI:17996"/>
        <label>1</label>
    </ligand>
</feature>
<evidence type="ECO:0000256" key="3">
    <source>
        <dbReference type="ARBA" id="ARBA00023157"/>
    </source>
</evidence>
<feature type="region of interest" description="Disordered" evidence="11">
    <location>
        <begin position="90"/>
        <end position="131"/>
    </location>
</feature>
<evidence type="ECO:0000256" key="2">
    <source>
        <dbReference type="ARBA" id="ARBA00022729"/>
    </source>
</evidence>
<keyword evidence="10" id="KW-0121">Carboxypeptidase</keyword>
<comment type="caution">
    <text evidence="9">Lacks conserved residue(s) required for the propagation of feature annotation.</text>
</comment>
<keyword evidence="6 10" id="KW-0479">Metal-binding</keyword>
<evidence type="ECO:0000256" key="5">
    <source>
        <dbReference type="PIRSR" id="PIRSR601548-2"/>
    </source>
</evidence>
<dbReference type="GeneID" id="9946166"/>
<dbReference type="RefSeq" id="XP_003144317.1">
    <property type="nucleotide sequence ID" value="XM_003144269.1"/>
</dbReference>
<evidence type="ECO:0000256" key="8">
    <source>
        <dbReference type="PIRSR" id="PIRSR601548-8"/>
    </source>
</evidence>
<evidence type="ECO:0000313" key="16">
    <source>
        <dbReference type="WBParaSite" id="EN70_10068"/>
    </source>
</evidence>
<keyword evidence="10" id="KW-0482">Metalloprotease</keyword>
<keyword evidence="6 10" id="KW-0862">Zinc</keyword>
<dbReference type="FunCoup" id="A0A1I7V5E5">
    <property type="interactions" value="54"/>
</dbReference>
<organism evidence="15 16">
    <name type="scientific">Loa loa</name>
    <name type="common">Eye worm</name>
    <name type="synonym">Filaria loa</name>
    <dbReference type="NCBI Taxonomy" id="7209"/>
    <lineage>
        <taxon>Eukaryota</taxon>
        <taxon>Metazoa</taxon>
        <taxon>Ecdysozoa</taxon>
        <taxon>Nematoda</taxon>
        <taxon>Chromadorea</taxon>
        <taxon>Rhabditida</taxon>
        <taxon>Spirurina</taxon>
        <taxon>Spiruromorpha</taxon>
        <taxon>Filarioidea</taxon>
        <taxon>Onchocercidae</taxon>
        <taxon>Loa</taxon>
    </lineage>
</organism>
<evidence type="ECO:0000256" key="11">
    <source>
        <dbReference type="SAM" id="MobiDB-lite"/>
    </source>
</evidence>
<feature type="disulfide bond" evidence="7">
    <location>
        <begin position="601"/>
        <end position="620"/>
    </location>
</feature>
<keyword evidence="10" id="KW-0645">Protease</keyword>
<dbReference type="STRING" id="7209.A0A1I7V5E5"/>
<feature type="compositionally biased region" description="Polar residues" evidence="11">
    <location>
        <begin position="90"/>
        <end position="109"/>
    </location>
</feature>
<feature type="signal peptide" evidence="12">
    <location>
        <begin position="1"/>
        <end position="22"/>
    </location>
</feature>
<dbReference type="eggNOG" id="KOG3690">
    <property type="taxonomic scope" value="Eukaryota"/>
</dbReference>
<protein>
    <recommendedName>
        <fullName evidence="10">Angiotensin-converting enzyme</fullName>
        <ecNumber evidence="10">3.4.-.-</ecNumber>
    </recommendedName>
</protein>
<comment type="cofactor">
    <cofactor evidence="10">
        <name>Zn(2+)</name>
        <dbReference type="ChEBI" id="CHEBI:29105"/>
    </cofactor>
    <text evidence="10">Binds 1 zinc ion per subunit.</text>
</comment>
<dbReference type="InterPro" id="IPR006149">
    <property type="entry name" value="EB_dom"/>
</dbReference>
<dbReference type="PRINTS" id="PR00791">
    <property type="entry name" value="PEPDIPTASEA"/>
</dbReference>
<dbReference type="SUPFAM" id="SSF55486">
    <property type="entry name" value="Metalloproteases ('zincins'), catalytic domain"/>
    <property type="match status" value="1"/>
</dbReference>
<comment type="similarity">
    <text evidence="1 9 10">Belongs to the peptidase M2 family.</text>
</comment>
<evidence type="ECO:0000256" key="12">
    <source>
        <dbReference type="SAM" id="SignalP"/>
    </source>
</evidence>
<keyword evidence="3 7" id="KW-1015">Disulfide bond</keyword>
<dbReference type="GO" id="GO:0046872">
    <property type="term" value="F:metal ion binding"/>
    <property type="evidence" value="ECO:0007669"/>
    <property type="project" value="UniProtKB-KW"/>
</dbReference>
<evidence type="ECO:0000256" key="7">
    <source>
        <dbReference type="PIRSR" id="PIRSR601548-4"/>
    </source>
</evidence>
<evidence type="ECO:0000313" key="15">
    <source>
        <dbReference type="Proteomes" id="UP000095285"/>
    </source>
</evidence>
<evidence type="ECO:0000259" key="13">
    <source>
        <dbReference type="Pfam" id="PF01683"/>
    </source>
</evidence>
<dbReference type="GO" id="GO:0008237">
    <property type="term" value="F:metallopeptidase activity"/>
    <property type="evidence" value="ECO:0007669"/>
    <property type="project" value="UniProtKB-KW"/>
</dbReference>
<dbReference type="OrthoDB" id="10029630at2759"/>
<dbReference type="InParanoid" id="A0A1I7V5E5"/>
<feature type="binding site" evidence="8">
    <location>
        <position position="637"/>
    </location>
    <ligand>
        <name>Zn(2+)</name>
        <dbReference type="ChEBI" id="CHEBI:29105"/>
        <label>2</label>
        <note>catalytic</note>
    </ligand>
</feature>
<keyword evidence="4 10" id="KW-0325">Glycoprotein</keyword>
<dbReference type="PROSITE" id="PS52011">
    <property type="entry name" value="PEPTIDASE_M2"/>
    <property type="match status" value="1"/>
</dbReference>
<dbReference type="PANTHER" id="PTHR10514">
    <property type="entry name" value="ANGIOTENSIN-CONVERTING ENZYME"/>
    <property type="match status" value="1"/>
</dbReference>
<dbReference type="PANTHER" id="PTHR10514:SF27">
    <property type="entry name" value="ANGIOTENSIN-CONVERTING ENZYME"/>
    <property type="match status" value="1"/>
</dbReference>
<name>A0A1I7V5E5_LOALO</name>
<dbReference type="OMA" id="CHPPAAY"/>
<evidence type="ECO:0000256" key="4">
    <source>
        <dbReference type="ARBA" id="ARBA00023180"/>
    </source>
</evidence>
<dbReference type="EMBL" id="JH712109">
    <property type="protein sequence ID" value="EFO19754.1"/>
    <property type="molecule type" value="Genomic_DNA"/>
</dbReference>
<reference evidence="14 15" key="1">
    <citation type="submission" date="2012-04" db="EMBL/GenBank/DDBJ databases">
        <title>The Genome Sequence of Loa loa.</title>
        <authorList>
            <consortium name="The Broad Institute Genome Sequencing Platform"/>
            <consortium name="Broad Institute Genome Sequencing Center for Infectious Disease"/>
            <person name="Nutman T.B."/>
            <person name="Fink D.L."/>
            <person name="Russ C."/>
            <person name="Young S."/>
            <person name="Zeng Q."/>
            <person name="Gargeya S."/>
            <person name="Alvarado L."/>
            <person name="Berlin A."/>
            <person name="Chapman S.B."/>
            <person name="Chen Z."/>
            <person name="Freedman E."/>
            <person name="Gellesch M."/>
            <person name="Goldberg J."/>
            <person name="Griggs A."/>
            <person name="Gujja S."/>
            <person name="Heilman E.R."/>
            <person name="Heiman D."/>
            <person name="Howarth C."/>
            <person name="Mehta T."/>
            <person name="Neiman D."/>
            <person name="Pearson M."/>
            <person name="Roberts A."/>
            <person name="Saif S."/>
            <person name="Shea T."/>
            <person name="Shenoy N."/>
            <person name="Sisk P."/>
            <person name="Stolte C."/>
            <person name="Sykes S."/>
            <person name="White J."/>
            <person name="Yandava C."/>
            <person name="Haas B."/>
            <person name="Henn M.R."/>
            <person name="Nusbaum C."/>
            <person name="Birren B."/>
        </authorList>
    </citation>
    <scope>NUCLEOTIDE SEQUENCE [LARGE SCALE GENOMIC DNA]</scope>
</reference>
<dbReference type="CDD" id="cd06461">
    <property type="entry name" value="M2_ACE"/>
    <property type="match status" value="1"/>
</dbReference>
<dbReference type="EC" id="3.4.-.-" evidence="10"/>
<evidence type="ECO:0000313" key="14">
    <source>
        <dbReference type="EMBL" id="EFO19754.1"/>
    </source>
</evidence>
<evidence type="ECO:0000256" key="6">
    <source>
        <dbReference type="PIRSR" id="PIRSR601548-3"/>
    </source>
</evidence>
<feature type="chain" id="PRO_5010173271" description="Angiotensin-converting enzyme" evidence="12">
    <location>
        <begin position="23"/>
        <end position="1028"/>
    </location>
</feature>
<proteinExistence type="inferred from homology"/>
<dbReference type="Pfam" id="PF01401">
    <property type="entry name" value="Peptidase_M2"/>
    <property type="match status" value="1"/>
</dbReference>
<reference evidence="16" key="2">
    <citation type="submission" date="2016-11" db="UniProtKB">
        <authorList>
            <consortium name="WormBaseParasite"/>
        </authorList>
    </citation>
    <scope>IDENTIFICATION</scope>
</reference>
<feature type="compositionally biased region" description="Basic and acidic residues" evidence="11">
    <location>
        <begin position="977"/>
        <end position="986"/>
    </location>
</feature>
<dbReference type="Pfam" id="PF01683">
    <property type="entry name" value="EB"/>
    <property type="match status" value="1"/>
</dbReference>
<dbReference type="GO" id="GO:0004180">
    <property type="term" value="F:carboxypeptidase activity"/>
    <property type="evidence" value="ECO:0007669"/>
    <property type="project" value="UniProtKB-KW"/>
</dbReference>
<dbReference type="GO" id="GO:0008241">
    <property type="term" value="F:peptidyl-dipeptidase activity"/>
    <property type="evidence" value="ECO:0007669"/>
    <property type="project" value="InterPro"/>
</dbReference>
<feature type="region of interest" description="Disordered" evidence="11">
    <location>
        <begin position="201"/>
        <end position="223"/>
    </location>
</feature>
<feature type="compositionally biased region" description="Acidic residues" evidence="11">
    <location>
        <begin position="201"/>
        <end position="211"/>
    </location>
</feature>
<gene>
    <name evidence="14 16" type="ORF">LOAG_08740</name>
</gene>
<dbReference type="Proteomes" id="UP000095285">
    <property type="component" value="Unassembled WGS sequence"/>
</dbReference>
<dbReference type="AlphaFoldDB" id="A0A1I7V5E5"/>
<feature type="compositionally biased region" description="Polar residues" evidence="11">
    <location>
        <begin position="117"/>
        <end position="129"/>
    </location>
</feature>
<feature type="region of interest" description="Disordered" evidence="11">
    <location>
        <begin position="977"/>
        <end position="999"/>
    </location>
</feature>